<dbReference type="GO" id="GO:0016020">
    <property type="term" value="C:membrane"/>
    <property type="evidence" value="ECO:0007669"/>
    <property type="project" value="TreeGrafter"/>
</dbReference>
<dbReference type="EMBL" id="JACXAE010000098">
    <property type="protein sequence ID" value="MBD2776617.1"/>
    <property type="molecule type" value="Genomic_DNA"/>
</dbReference>
<evidence type="ECO:0000313" key="2">
    <source>
        <dbReference type="EMBL" id="MBD2776617.1"/>
    </source>
</evidence>
<accession>A0A8J6XV17</accession>
<dbReference type="GO" id="GO:0016787">
    <property type="term" value="F:hydrolase activity"/>
    <property type="evidence" value="ECO:0007669"/>
    <property type="project" value="UniProtKB-KW"/>
</dbReference>
<organism evidence="2 3">
    <name type="scientific">Iningainema tapete BLCC-T55</name>
    <dbReference type="NCBI Taxonomy" id="2748662"/>
    <lineage>
        <taxon>Bacteria</taxon>
        <taxon>Bacillati</taxon>
        <taxon>Cyanobacteriota</taxon>
        <taxon>Cyanophyceae</taxon>
        <taxon>Nostocales</taxon>
        <taxon>Scytonemataceae</taxon>
        <taxon>Iningainema tapete</taxon>
    </lineage>
</organism>
<sequence>MSNYSTTTAAIIQQAKTLEENLPIRNDACRSLFFLHPHPTAKVCLFFHGFTAGPYQFAPLGKTLFAAGYNVLIPLQPGHGVAGNWHRDNPPPLPTEKEVYQKFALSWLEVAQTLGQQVVIGGLSTGGVLAAYLALEYPQHIDQALLFAPYVSGNNKIVNLLVEVLPIYFEWLNKDNPGNFGYEGFRIPALRIFLEMAQEIKQRVEDTLEVPMLIISSQSDAAIDEDEIQALFASVIKHQSKSWYYSFDKFFNIPHTMMTKAEGNQFQDLLNTIARAYVESDITWNELIELGYHILQGKTFDAAVKHLNLTKISPNVSVLLAVMDKKMIIDTYKGTSS</sequence>
<evidence type="ECO:0000259" key="1">
    <source>
        <dbReference type="Pfam" id="PF12146"/>
    </source>
</evidence>
<dbReference type="RefSeq" id="WP_190835686.1">
    <property type="nucleotide sequence ID" value="NZ_CAWPPI010000098.1"/>
</dbReference>
<comment type="caution">
    <text evidence="2">The sequence shown here is derived from an EMBL/GenBank/DDBJ whole genome shotgun (WGS) entry which is preliminary data.</text>
</comment>
<feature type="domain" description="Serine aminopeptidase S33" evidence="1">
    <location>
        <begin position="40"/>
        <end position="166"/>
    </location>
</feature>
<dbReference type="SUPFAM" id="SSF53474">
    <property type="entry name" value="alpha/beta-Hydrolases"/>
    <property type="match status" value="1"/>
</dbReference>
<proteinExistence type="predicted"/>
<reference evidence="2" key="1">
    <citation type="submission" date="2020-09" db="EMBL/GenBank/DDBJ databases">
        <title>Iningainema tapete sp. nov. (Scytonemataceae, Cyanobacteria) from greenhouses in central Florida (USA) produces two types of nodularin with biosynthetic potential for microcystin-LR and anabaenopeptins.</title>
        <authorList>
            <person name="Berthold D.E."/>
            <person name="Lefler F.W."/>
            <person name="Huang I.-S."/>
            <person name="Abdulla H."/>
            <person name="Zimba P.V."/>
            <person name="Laughinghouse H.D. IV."/>
        </authorList>
    </citation>
    <scope>NUCLEOTIDE SEQUENCE</scope>
    <source>
        <strain evidence="2">BLCCT55</strain>
    </source>
</reference>
<dbReference type="InterPro" id="IPR022742">
    <property type="entry name" value="Hydrolase_4"/>
</dbReference>
<dbReference type="InterPro" id="IPR050266">
    <property type="entry name" value="AB_hydrolase_sf"/>
</dbReference>
<protein>
    <submittedName>
        <fullName evidence="2">Alpha/beta fold hydrolase</fullName>
    </submittedName>
</protein>
<evidence type="ECO:0000313" key="3">
    <source>
        <dbReference type="Proteomes" id="UP000629098"/>
    </source>
</evidence>
<name>A0A8J6XV17_9CYAN</name>
<dbReference type="InterPro" id="IPR029058">
    <property type="entry name" value="AB_hydrolase_fold"/>
</dbReference>
<dbReference type="AlphaFoldDB" id="A0A8J6XV17"/>
<dbReference type="Pfam" id="PF12146">
    <property type="entry name" value="Hydrolase_4"/>
    <property type="match status" value="1"/>
</dbReference>
<dbReference type="Proteomes" id="UP000629098">
    <property type="component" value="Unassembled WGS sequence"/>
</dbReference>
<dbReference type="PANTHER" id="PTHR43798:SF33">
    <property type="entry name" value="HYDROLASE, PUTATIVE (AFU_ORTHOLOGUE AFUA_2G14860)-RELATED"/>
    <property type="match status" value="1"/>
</dbReference>
<gene>
    <name evidence="2" type="ORF">ICL16_32335</name>
</gene>
<keyword evidence="3" id="KW-1185">Reference proteome</keyword>
<keyword evidence="2" id="KW-0378">Hydrolase</keyword>
<dbReference type="PANTHER" id="PTHR43798">
    <property type="entry name" value="MONOACYLGLYCEROL LIPASE"/>
    <property type="match status" value="1"/>
</dbReference>
<dbReference type="Gene3D" id="3.40.50.1820">
    <property type="entry name" value="alpha/beta hydrolase"/>
    <property type="match status" value="1"/>
</dbReference>